<dbReference type="Proteomes" id="UP001354989">
    <property type="component" value="Plasmid pPP2"/>
</dbReference>
<geneLocation type="plasmid" evidence="2 3">
    <name>pPP2</name>
</geneLocation>
<evidence type="ECO:0000313" key="3">
    <source>
        <dbReference type="Proteomes" id="UP001354989"/>
    </source>
</evidence>
<organism evidence="2 3">
    <name type="scientific">Persicobacter psychrovividus</name>
    <dbReference type="NCBI Taxonomy" id="387638"/>
    <lineage>
        <taxon>Bacteria</taxon>
        <taxon>Pseudomonadati</taxon>
        <taxon>Bacteroidota</taxon>
        <taxon>Cytophagia</taxon>
        <taxon>Cytophagales</taxon>
        <taxon>Persicobacteraceae</taxon>
        <taxon>Persicobacter</taxon>
    </lineage>
</organism>
<proteinExistence type="predicted"/>
<accession>A0ABN6LE18</accession>
<keyword evidence="3" id="KW-1185">Reference proteome</keyword>
<sequence>MGLEINRQLRKDKIPSAPYTHRCKPLKKMKNQNISELEPNTIIGDDHDGWINLPAWEGFQARNGAYGAKNSEEPSDGIIKTHTIGISVDYVHQLSQAQFESIQYLTNNSEIVRDSLLNSLLKDYPNAKEIYEELIPEINSIEEYKEHLGLSFLHIMDSEKDGFAYYGFELGCSWDDEHGVGVMMHKDRVIKVGLAEESFNHWTTYDDNGTSEQEQKNWEKENEQLTRERKKWWQFWK</sequence>
<dbReference type="EMBL" id="AP025294">
    <property type="protein sequence ID" value="BDD01436.1"/>
    <property type="molecule type" value="Genomic_DNA"/>
</dbReference>
<reference evidence="2 3" key="1">
    <citation type="submission" date="2021-12" db="EMBL/GenBank/DDBJ databases">
        <title>Genome sequencing of bacteria with rrn-lacking chromosome and rrn-plasmid.</title>
        <authorList>
            <person name="Anda M."/>
            <person name="Iwasaki W."/>
        </authorList>
    </citation>
    <scope>NUCLEOTIDE SEQUENCE [LARGE SCALE GENOMIC DNA]</scope>
    <source>
        <strain evidence="2 3">NBRC 101262</strain>
        <plasmid evidence="2 3">pPP2</plasmid>
    </source>
</reference>
<dbReference type="Pfam" id="PF22481">
    <property type="entry name" value="DUF6985"/>
    <property type="match status" value="1"/>
</dbReference>
<name>A0ABN6LE18_9BACT</name>
<evidence type="ECO:0000259" key="1">
    <source>
        <dbReference type="Pfam" id="PF22481"/>
    </source>
</evidence>
<dbReference type="InterPro" id="IPR054254">
    <property type="entry name" value="DUF6985"/>
</dbReference>
<keyword evidence="2" id="KW-0614">Plasmid</keyword>
<feature type="domain" description="DUF6985" evidence="1">
    <location>
        <begin position="93"/>
        <end position="196"/>
    </location>
</feature>
<protein>
    <recommendedName>
        <fullName evidence="1">DUF6985 domain-containing protein</fullName>
    </recommendedName>
</protein>
<gene>
    <name evidence="2" type="ORF">PEPS_37160</name>
</gene>
<evidence type="ECO:0000313" key="2">
    <source>
        <dbReference type="EMBL" id="BDD01436.1"/>
    </source>
</evidence>